<gene>
    <name evidence="2" type="primary">LOC113206732</name>
</gene>
<dbReference type="SUPFAM" id="SSF56112">
    <property type="entry name" value="Protein kinase-like (PK-like)"/>
    <property type="match status" value="1"/>
</dbReference>
<dbReference type="InterPro" id="IPR004119">
    <property type="entry name" value="EcKL"/>
</dbReference>
<sequence length="233" mass="25704">MPPQTPAAATEKALSWLSPDFMSAVVGAPVRQVDANALGSGDNFASAMVRVRVTTDGGEDKRLIVKQLPTARVEDFFPIEKAFNQEGHVYADILPRMQGLLDAIGKGSPPLAPRMLHRAVDPDPLLIFEDVSVEGFRMAPRDQGLDEDHLRLVLRSLARWHAAGAVVLDERPELFEDTLRMVCAEHALLIDGMMVSIPLPNVRAARARGVLTNVVHPPKKQFRKKIRKNIKAK</sequence>
<organism evidence="1 2">
    <name type="scientific">Frankliniella occidentalis</name>
    <name type="common">Western flower thrips</name>
    <name type="synonym">Euthrips occidentalis</name>
    <dbReference type="NCBI Taxonomy" id="133901"/>
    <lineage>
        <taxon>Eukaryota</taxon>
        <taxon>Metazoa</taxon>
        <taxon>Ecdysozoa</taxon>
        <taxon>Arthropoda</taxon>
        <taxon>Hexapoda</taxon>
        <taxon>Insecta</taxon>
        <taxon>Pterygota</taxon>
        <taxon>Neoptera</taxon>
        <taxon>Paraneoptera</taxon>
        <taxon>Thysanoptera</taxon>
        <taxon>Terebrantia</taxon>
        <taxon>Thripoidea</taxon>
        <taxon>Thripidae</taxon>
        <taxon>Frankliniella</taxon>
    </lineage>
</organism>
<dbReference type="AlphaFoldDB" id="A0A9C6XW87"/>
<dbReference type="OrthoDB" id="8250698at2759"/>
<name>A0A9C6XW87_FRAOC</name>
<dbReference type="RefSeq" id="XP_052133092.1">
    <property type="nucleotide sequence ID" value="XM_052277132.1"/>
</dbReference>
<reference evidence="2" key="1">
    <citation type="submission" date="2025-08" db="UniProtKB">
        <authorList>
            <consortium name="RefSeq"/>
        </authorList>
    </citation>
    <scope>IDENTIFICATION</scope>
    <source>
        <tissue evidence="2">Whole organism</tissue>
    </source>
</reference>
<dbReference type="KEGG" id="foc:113206732"/>
<dbReference type="InterPro" id="IPR011009">
    <property type="entry name" value="Kinase-like_dom_sf"/>
</dbReference>
<accession>A0A9C6XW87</accession>
<protein>
    <submittedName>
        <fullName evidence="2">Uncharacterized protein LOC113206732</fullName>
    </submittedName>
</protein>
<proteinExistence type="predicted"/>
<dbReference type="Proteomes" id="UP000504606">
    <property type="component" value="Unplaced"/>
</dbReference>
<dbReference type="Pfam" id="PF02958">
    <property type="entry name" value="EcKL"/>
    <property type="match status" value="1"/>
</dbReference>
<dbReference type="PANTHER" id="PTHR11012">
    <property type="entry name" value="PROTEIN KINASE-LIKE DOMAIN-CONTAINING"/>
    <property type="match status" value="1"/>
</dbReference>
<dbReference type="PANTHER" id="PTHR11012:SF19">
    <property type="entry name" value="CHK KINASE-LIKE DOMAIN-CONTAINING PROTEIN"/>
    <property type="match status" value="1"/>
</dbReference>
<evidence type="ECO:0000313" key="2">
    <source>
        <dbReference type="RefSeq" id="XP_052133092.1"/>
    </source>
</evidence>
<dbReference type="GeneID" id="113206732"/>
<evidence type="ECO:0000313" key="1">
    <source>
        <dbReference type="Proteomes" id="UP000504606"/>
    </source>
</evidence>
<keyword evidence="1" id="KW-1185">Reference proteome</keyword>